<accession>A0ABS6JES5</accession>
<dbReference type="PANTHER" id="PTHR36842">
    <property type="entry name" value="PROTEIN TOLB HOMOLOG"/>
    <property type="match status" value="1"/>
</dbReference>
<comment type="caution">
    <text evidence="2">The sequence shown here is derived from an EMBL/GenBank/DDBJ whole genome shotgun (WGS) entry which is preliminary data.</text>
</comment>
<dbReference type="Proteomes" id="UP000784880">
    <property type="component" value="Unassembled WGS sequence"/>
</dbReference>
<dbReference type="PANTHER" id="PTHR36842:SF1">
    <property type="entry name" value="PROTEIN TOLB"/>
    <property type="match status" value="1"/>
</dbReference>
<evidence type="ECO:0000313" key="2">
    <source>
        <dbReference type="EMBL" id="MBU9712180.1"/>
    </source>
</evidence>
<protein>
    <submittedName>
        <fullName evidence="2">Uncharacterized protein</fullName>
    </submittedName>
</protein>
<evidence type="ECO:0000313" key="3">
    <source>
        <dbReference type="Proteomes" id="UP000784880"/>
    </source>
</evidence>
<sequence length="332" mass="37405">MKKKRTIVFVSIVSLVGFLLIVFGAWHEMQPHGKTGLGDTVSISPDDKKIVFHYYEYGISSIYTANMDGTNVQKLSHTSGDSHIQPVFSNDGTKIIFISLHEEEMNSSIMMMNADGTNVKTLTSGEELITEAIFSPDDTSIFFLQAGVYQNYSPIARKAPHDFDIYSIDIDGNNKQQLTFREEYHMGSLGILNDGKHLIFETYDNNQTAFFMSLEDPMNVHAFNPILESSAPIADVYYVTPSPDGKKLAFSTVANTSDTGTFLYETFVMDTETEIAKQVTRFGQHSSSPMFFNDANRLLVVRDIGWPKSTQNEYWVIQLDTLDAEKIEMEIK</sequence>
<gene>
    <name evidence="2" type="ORF">KS419_10545</name>
</gene>
<dbReference type="RefSeq" id="WP_217066365.1">
    <property type="nucleotide sequence ID" value="NZ_JAHQCS010000094.1"/>
</dbReference>
<evidence type="ECO:0000256" key="1">
    <source>
        <dbReference type="SAM" id="Phobius"/>
    </source>
</evidence>
<dbReference type="EMBL" id="JAHQCS010000094">
    <property type="protein sequence ID" value="MBU9712180.1"/>
    <property type="molecule type" value="Genomic_DNA"/>
</dbReference>
<organism evidence="2 3">
    <name type="scientific">Evansella tamaricis</name>
    <dbReference type="NCBI Taxonomy" id="2069301"/>
    <lineage>
        <taxon>Bacteria</taxon>
        <taxon>Bacillati</taxon>
        <taxon>Bacillota</taxon>
        <taxon>Bacilli</taxon>
        <taxon>Bacillales</taxon>
        <taxon>Bacillaceae</taxon>
        <taxon>Evansella</taxon>
    </lineage>
</organism>
<feature type="transmembrane region" description="Helical" evidence="1">
    <location>
        <begin position="7"/>
        <end position="26"/>
    </location>
</feature>
<keyword evidence="3" id="KW-1185">Reference proteome</keyword>
<name>A0ABS6JES5_9BACI</name>
<keyword evidence="1" id="KW-0812">Transmembrane</keyword>
<reference evidence="2 3" key="1">
    <citation type="submission" date="2021-06" db="EMBL/GenBank/DDBJ databases">
        <title>Bacillus sp. RD4P76, an endophyte from a halophyte.</title>
        <authorList>
            <person name="Sun J.-Q."/>
        </authorList>
    </citation>
    <scope>NUCLEOTIDE SEQUENCE [LARGE SCALE GENOMIC DNA]</scope>
    <source>
        <strain evidence="2 3">CGMCC 1.15917</strain>
    </source>
</reference>
<dbReference type="Pfam" id="PF07676">
    <property type="entry name" value="PD40"/>
    <property type="match status" value="2"/>
</dbReference>
<dbReference type="InterPro" id="IPR011659">
    <property type="entry name" value="WD40"/>
</dbReference>
<keyword evidence="1" id="KW-1133">Transmembrane helix</keyword>
<proteinExistence type="predicted"/>
<keyword evidence="1" id="KW-0472">Membrane</keyword>